<reference evidence="2" key="1">
    <citation type="submission" date="2023-01" db="EMBL/GenBank/DDBJ databases">
        <title>Exploring GABA producing Bacteroides strains toward improving mental health.</title>
        <authorList>
            <person name="Yousuf B."/>
            <person name="Bouhlel N.E."/>
            <person name="Mottawea W."/>
            <person name="Hammami R."/>
        </authorList>
    </citation>
    <scope>NUCLEOTIDE SEQUENCE</scope>
    <source>
        <strain evidence="2">UO.H1047</strain>
    </source>
</reference>
<dbReference type="AlphaFoldDB" id="A0AAW6I9I8"/>
<feature type="region of interest" description="Disordered" evidence="1">
    <location>
        <begin position="1"/>
        <end position="146"/>
    </location>
</feature>
<organism evidence="2 3">
    <name type="scientific">Parabacteroides johnsonii</name>
    <dbReference type="NCBI Taxonomy" id="387661"/>
    <lineage>
        <taxon>Bacteria</taxon>
        <taxon>Pseudomonadati</taxon>
        <taxon>Bacteroidota</taxon>
        <taxon>Bacteroidia</taxon>
        <taxon>Bacteroidales</taxon>
        <taxon>Tannerellaceae</taxon>
        <taxon>Parabacteroides</taxon>
    </lineage>
</organism>
<accession>A0AAW6I9I8</accession>
<name>A0AAW6I9I8_9BACT</name>
<feature type="compositionally biased region" description="Basic and acidic residues" evidence="1">
    <location>
        <begin position="94"/>
        <end position="110"/>
    </location>
</feature>
<comment type="caution">
    <text evidence="2">The sequence shown here is derived from an EMBL/GenBank/DDBJ whole genome shotgun (WGS) entry which is preliminary data.</text>
</comment>
<dbReference type="EMBL" id="JAQPYX010000116">
    <property type="protein sequence ID" value="MDC7150332.1"/>
    <property type="molecule type" value="Genomic_DNA"/>
</dbReference>
<protein>
    <submittedName>
        <fullName evidence="2">Uncharacterized protein</fullName>
    </submittedName>
</protein>
<gene>
    <name evidence="2" type="ORF">PQG89_13010</name>
</gene>
<feature type="compositionally biased region" description="Basic and acidic residues" evidence="1">
    <location>
        <begin position="120"/>
        <end position="133"/>
    </location>
</feature>
<sequence>MAGTAEKVLETPPGGKTRKPLSGTVSGQPDKLLHGGPTQAAGHGSLHGIHRACRRQSHKGGKRDGPGQPAAGPGRSAGKNAPDKGGAPGGTPRESMEAHPQIRRDIRREPGPAQTGRLPEGAREGDRPYRPQRDGAFVRLPELRGL</sequence>
<proteinExistence type="predicted"/>
<dbReference type="RefSeq" id="WP_233441440.1">
    <property type="nucleotide sequence ID" value="NZ_JAQPYW010000122.1"/>
</dbReference>
<evidence type="ECO:0000313" key="3">
    <source>
        <dbReference type="Proteomes" id="UP001213646"/>
    </source>
</evidence>
<evidence type="ECO:0000313" key="2">
    <source>
        <dbReference type="EMBL" id="MDC7150332.1"/>
    </source>
</evidence>
<evidence type="ECO:0000256" key="1">
    <source>
        <dbReference type="SAM" id="MobiDB-lite"/>
    </source>
</evidence>
<feature type="compositionally biased region" description="Basic residues" evidence="1">
    <location>
        <begin position="48"/>
        <end position="61"/>
    </location>
</feature>
<dbReference type="Proteomes" id="UP001213646">
    <property type="component" value="Unassembled WGS sequence"/>
</dbReference>